<dbReference type="KEGG" id="ptkz:JDV02_000709"/>
<name>A0A9Q8V5T5_9HYPO</name>
<dbReference type="EMBL" id="CP086354">
    <property type="protein sequence ID" value="UNI14028.1"/>
    <property type="molecule type" value="Genomic_DNA"/>
</dbReference>
<evidence type="ECO:0000313" key="2">
    <source>
        <dbReference type="Proteomes" id="UP000829364"/>
    </source>
</evidence>
<proteinExistence type="predicted"/>
<dbReference type="Proteomes" id="UP000829364">
    <property type="component" value="Chromosome 1"/>
</dbReference>
<accession>A0A9Q8V5T5</accession>
<organism evidence="1 2">
    <name type="scientific">Purpureocillium takamizusanense</name>
    <dbReference type="NCBI Taxonomy" id="2060973"/>
    <lineage>
        <taxon>Eukaryota</taxon>
        <taxon>Fungi</taxon>
        <taxon>Dikarya</taxon>
        <taxon>Ascomycota</taxon>
        <taxon>Pezizomycotina</taxon>
        <taxon>Sordariomycetes</taxon>
        <taxon>Hypocreomycetidae</taxon>
        <taxon>Hypocreales</taxon>
        <taxon>Ophiocordycipitaceae</taxon>
        <taxon>Purpureocillium</taxon>
    </lineage>
</organism>
<reference evidence="1" key="1">
    <citation type="submission" date="2021-11" db="EMBL/GenBank/DDBJ databases">
        <title>Purpureocillium_takamizusanense_genome.</title>
        <authorList>
            <person name="Nguyen N.-H."/>
        </authorList>
    </citation>
    <scope>NUCLEOTIDE SEQUENCE</scope>
    <source>
        <strain evidence="1">PT3</strain>
    </source>
</reference>
<sequence length="50" mass="5326">MRRYGMAVLAAAVLLPPQLVALVLVGVGLLYVCNRYLWLRGGKRAAAPSG</sequence>
<keyword evidence="2" id="KW-1185">Reference proteome</keyword>
<evidence type="ECO:0000313" key="1">
    <source>
        <dbReference type="EMBL" id="UNI14028.1"/>
    </source>
</evidence>
<dbReference type="GeneID" id="72062674"/>
<dbReference type="RefSeq" id="XP_047837509.1">
    <property type="nucleotide sequence ID" value="XM_047981549.1"/>
</dbReference>
<dbReference type="AlphaFoldDB" id="A0A9Q8V5T5"/>
<protein>
    <submittedName>
        <fullName evidence="1">Uncharacterized protein</fullName>
    </submittedName>
</protein>
<gene>
    <name evidence="1" type="ORF">JDV02_000709</name>
</gene>